<dbReference type="EMBL" id="JBHUMD010000005">
    <property type="protein sequence ID" value="MFD2601077.1"/>
    <property type="molecule type" value="Genomic_DNA"/>
</dbReference>
<evidence type="ECO:0000256" key="1">
    <source>
        <dbReference type="SAM" id="SignalP"/>
    </source>
</evidence>
<feature type="signal peptide" evidence="1">
    <location>
        <begin position="1"/>
        <end position="19"/>
    </location>
</feature>
<dbReference type="Proteomes" id="UP001597480">
    <property type="component" value="Unassembled WGS sequence"/>
</dbReference>
<evidence type="ECO:0000313" key="3">
    <source>
        <dbReference type="Proteomes" id="UP001597480"/>
    </source>
</evidence>
<reference evidence="3" key="1">
    <citation type="journal article" date="2019" name="Int. J. Syst. Evol. Microbiol.">
        <title>The Global Catalogue of Microorganisms (GCM) 10K type strain sequencing project: providing services to taxonomists for standard genome sequencing and annotation.</title>
        <authorList>
            <consortium name="The Broad Institute Genomics Platform"/>
            <consortium name="The Broad Institute Genome Sequencing Center for Infectious Disease"/>
            <person name="Wu L."/>
            <person name="Ma J."/>
        </authorList>
    </citation>
    <scope>NUCLEOTIDE SEQUENCE [LARGE SCALE GENOMIC DNA]</scope>
    <source>
        <strain evidence="3">KCTC 42107</strain>
    </source>
</reference>
<evidence type="ECO:0000313" key="2">
    <source>
        <dbReference type="EMBL" id="MFD2601077.1"/>
    </source>
</evidence>
<feature type="chain" id="PRO_5047423562" evidence="1">
    <location>
        <begin position="20"/>
        <end position="115"/>
    </location>
</feature>
<sequence length="115" mass="13502">MMKSFITLFFTISSFLVSAQEKTPQEKFENDLKRNTITLYQLGGIAPKAKTQTDLDFQTKYKVKYYDFGCLAPVNISFYEDYNLLALHYLADKYGTKEIKDIRQDILGFDKWNKK</sequence>
<keyword evidence="1" id="KW-0732">Signal</keyword>
<gene>
    <name evidence="2" type="ORF">ACFSR3_03335</name>
</gene>
<proteinExistence type="predicted"/>
<comment type="caution">
    <text evidence="2">The sequence shown here is derived from an EMBL/GenBank/DDBJ whole genome shotgun (WGS) entry which is preliminary data.</text>
</comment>
<dbReference type="RefSeq" id="WP_379819713.1">
    <property type="nucleotide sequence ID" value="NZ_JBHUMD010000005.1"/>
</dbReference>
<organism evidence="2 3">
    <name type="scientific">Flavobacterium suzhouense</name>
    <dbReference type="NCBI Taxonomy" id="1529638"/>
    <lineage>
        <taxon>Bacteria</taxon>
        <taxon>Pseudomonadati</taxon>
        <taxon>Bacteroidota</taxon>
        <taxon>Flavobacteriia</taxon>
        <taxon>Flavobacteriales</taxon>
        <taxon>Flavobacteriaceae</taxon>
        <taxon>Flavobacterium</taxon>
    </lineage>
</organism>
<keyword evidence="3" id="KW-1185">Reference proteome</keyword>
<name>A0ABW5NPV3_9FLAO</name>
<accession>A0ABW5NPV3</accession>
<protein>
    <submittedName>
        <fullName evidence="2">Uncharacterized protein</fullName>
    </submittedName>
</protein>